<organism evidence="2 3">
    <name type="scientific">[Myrmecia] bisecta</name>
    <dbReference type="NCBI Taxonomy" id="41462"/>
    <lineage>
        <taxon>Eukaryota</taxon>
        <taxon>Viridiplantae</taxon>
        <taxon>Chlorophyta</taxon>
        <taxon>core chlorophytes</taxon>
        <taxon>Trebouxiophyceae</taxon>
        <taxon>Trebouxiales</taxon>
        <taxon>Trebouxiaceae</taxon>
        <taxon>Myrmecia</taxon>
    </lineage>
</organism>
<protein>
    <submittedName>
        <fullName evidence="2">Uncharacterized protein</fullName>
    </submittedName>
</protein>
<name>A0AAW1QSD1_9CHLO</name>
<dbReference type="EMBL" id="JALJOR010000002">
    <property type="protein sequence ID" value="KAK9824486.1"/>
    <property type="molecule type" value="Genomic_DNA"/>
</dbReference>
<keyword evidence="3" id="KW-1185">Reference proteome</keyword>
<reference evidence="2 3" key="1">
    <citation type="journal article" date="2024" name="Nat. Commun.">
        <title>Phylogenomics reveals the evolutionary origins of lichenization in chlorophyte algae.</title>
        <authorList>
            <person name="Puginier C."/>
            <person name="Libourel C."/>
            <person name="Otte J."/>
            <person name="Skaloud P."/>
            <person name="Haon M."/>
            <person name="Grisel S."/>
            <person name="Petersen M."/>
            <person name="Berrin J.G."/>
            <person name="Delaux P.M."/>
            <person name="Dal Grande F."/>
            <person name="Keller J."/>
        </authorList>
    </citation>
    <scope>NUCLEOTIDE SEQUENCE [LARGE SCALE GENOMIC DNA]</scope>
    <source>
        <strain evidence="2 3">SAG 2043</strain>
    </source>
</reference>
<comment type="caution">
    <text evidence="2">The sequence shown here is derived from an EMBL/GenBank/DDBJ whole genome shotgun (WGS) entry which is preliminary data.</text>
</comment>
<keyword evidence="1" id="KW-0812">Transmembrane</keyword>
<evidence type="ECO:0000313" key="2">
    <source>
        <dbReference type="EMBL" id="KAK9824486.1"/>
    </source>
</evidence>
<dbReference type="Proteomes" id="UP001489004">
    <property type="component" value="Unassembled WGS sequence"/>
</dbReference>
<keyword evidence="1" id="KW-1133">Transmembrane helix</keyword>
<gene>
    <name evidence="2" type="ORF">WJX72_010715</name>
</gene>
<accession>A0AAW1QSD1</accession>
<dbReference type="AlphaFoldDB" id="A0AAW1QSD1"/>
<evidence type="ECO:0000256" key="1">
    <source>
        <dbReference type="SAM" id="Phobius"/>
    </source>
</evidence>
<feature type="transmembrane region" description="Helical" evidence="1">
    <location>
        <begin position="84"/>
        <end position="107"/>
    </location>
</feature>
<dbReference type="PANTHER" id="PTHR34370:SF2">
    <property type="entry name" value="GAG-POL POLYPROTEIN_RETROTRANSPOSON"/>
    <property type="match status" value="1"/>
</dbReference>
<keyword evidence="1" id="KW-0472">Membrane</keyword>
<sequence>MVICNSLYYTVSFLVLWLGVLHMPKGLGLAGAGRRFLEVFGVMYVGSQASKLPRAAGMLMLAPLVGRVMEALQTALHLQSSQAVFNVILAVCSTAAFGTYGCIILAWA</sequence>
<proteinExistence type="predicted"/>
<dbReference type="PANTHER" id="PTHR34370">
    <property type="entry name" value="OS04G0600100 PROTEIN"/>
    <property type="match status" value="1"/>
</dbReference>
<evidence type="ECO:0000313" key="3">
    <source>
        <dbReference type="Proteomes" id="UP001489004"/>
    </source>
</evidence>